<dbReference type="Proteomes" id="UP000636800">
    <property type="component" value="Unassembled WGS sequence"/>
</dbReference>
<keyword evidence="5 9" id="KW-0547">Nucleotide-binding</keyword>
<dbReference type="GO" id="GO:0004674">
    <property type="term" value="F:protein serine/threonine kinase activity"/>
    <property type="evidence" value="ECO:0007669"/>
    <property type="project" value="UniProtKB-KW"/>
</dbReference>
<dbReference type="FunFam" id="1.10.510.10:FF:000571">
    <property type="entry name" value="Maternal embryonic leucine zipper kinase"/>
    <property type="match status" value="1"/>
</dbReference>
<dbReference type="EMBL" id="JADCNL010000004">
    <property type="protein sequence ID" value="KAG0484527.1"/>
    <property type="molecule type" value="Genomic_DNA"/>
</dbReference>
<evidence type="ECO:0000256" key="6">
    <source>
        <dbReference type="ARBA" id="ARBA00022777"/>
    </source>
</evidence>
<dbReference type="GO" id="GO:0005524">
    <property type="term" value="F:ATP binding"/>
    <property type="evidence" value="ECO:0007669"/>
    <property type="project" value="UniProtKB-UniRule"/>
</dbReference>
<protein>
    <recommendedName>
        <fullName evidence="11">Protein kinase domain-containing protein</fullName>
    </recommendedName>
</protein>
<feature type="binding site" evidence="9">
    <location>
        <position position="38"/>
    </location>
    <ligand>
        <name>ATP</name>
        <dbReference type="ChEBI" id="CHEBI:30616"/>
    </ligand>
</feature>
<dbReference type="InterPro" id="IPR000719">
    <property type="entry name" value="Prot_kinase_dom"/>
</dbReference>
<proteinExistence type="inferred from homology"/>
<dbReference type="OrthoDB" id="442680at2759"/>
<evidence type="ECO:0000256" key="2">
    <source>
        <dbReference type="ARBA" id="ARBA00022527"/>
    </source>
</evidence>
<dbReference type="SMART" id="SM00220">
    <property type="entry name" value="S_TKc"/>
    <property type="match status" value="1"/>
</dbReference>
<dbReference type="PANTHER" id="PTHR24349">
    <property type="entry name" value="SERINE/THREONINE-PROTEIN KINASE"/>
    <property type="match status" value="1"/>
</dbReference>
<evidence type="ECO:0000256" key="4">
    <source>
        <dbReference type="ARBA" id="ARBA00022737"/>
    </source>
</evidence>
<evidence type="ECO:0000256" key="7">
    <source>
        <dbReference type="ARBA" id="ARBA00022840"/>
    </source>
</evidence>
<evidence type="ECO:0000256" key="10">
    <source>
        <dbReference type="RuleBase" id="RU000304"/>
    </source>
</evidence>
<dbReference type="InterPro" id="IPR011009">
    <property type="entry name" value="Kinase-like_dom_sf"/>
</dbReference>
<dbReference type="PROSITE" id="PS50011">
    <property type="entry name" value="PROTEIN_KINASE_DOM"/>
    <property type="match status" value="1"/>
</dbReference>
<dbReference type="AlphaFoldDB" id="A0A835REM6"/>
<sequence length="292" mass="31931">MSKELQKNYSIGEEIGHGRFGVVFRCHSLDSGEVYAVKSVDKSLLADPVDLDGAEREAKIGQIAAAGNPHVVQIHSAYEDEVSIHLVMDLCEGGDLFDRIAAGGGAPMREEEAAELMQALMEAAAELMQALMEAVALCHRRGVAHRDLKPDNIMFDGKGRLLLADFGSAECFGDGRAMRGIVGTPYYVAPEVLAGRDYGEKVDVWSAGVVLYIMLGGIPPFYGDTAAEIFQAVLRGNLRFPTRIFGRVSPSAKDLIRRMLCKDVSRRFSSEQVLRHPWLTSRSGTRCLLDLT</sequence>
<dbReference type="PIRSF" id="PIRSF000654">
    <property type="entry name" value="Integrin-linked_kinase"/>
    <property type="match status" value="1"/>
</dbReference>
<reference evidence="12 13" key="1">
    <citation type="journal article" date="2020" name="Nat. Food">
        <title>A phased Vanilla planifolia genome enables genetic improvement of flavour and production.</title>
        <authorList>
            <person name="Hasing T."/>
            <person name="Tang H."/>
            <person name="Brym M."/>
            <person name="Khazi F."/>
            <person name="Huang T."/>
            <person name="Chambers A.H."/>
        </authorList>
    </citation>
    <scope>NUCLEOTIDE SEQUENCE [LARGE SCALE GENOMIC DNA]</scope>
    <source>
        <tissue evidence="12">Leaf</tissue>
    </source>
</reference>
<keyword evidence="7 9" id="KW-0067">ATP-binding</keyword>
<keyword evidence="2 10" id="KW-0723">Serine/threonine-protein kinase</keyword>
<evidence type="ECO:0000256" key="9">
    <source>
        <dbReference type="PROSITE-ProRule" id="PRU10141"/>
    </source>
</evidence>
<feature type="domain" description="Protein kinase" evidence="11">
    <location>
        <begin position="9"/>
        <end position="279"/>
    </location>
</feature>
<evidence type="ECO:0000256" key="8">
    <source>
        <dbReference type="ARBA" id="ARBA00058225"/>
    </source>
</evidence>
<dbReference type="CDD" id="cd05117">
    <property type="entry name" value="STKc_CAMK"/>
    <property type="match status" value="1"/>
</dbReference>
<dbReference type="Pfam" id="PF00069">
    <property type="entry name" value="Pkinase"/>
    <property type="match status" value="1"/>
</dbReference>
<comment type="function">
    <text evidence="8">CIPK serine-threonine protein kinases interact with CBL proteins. Binding of a CBL protein to the regulatory NAF domain of CIPK protein lead to the activation of the kinase in a calcium-dependent manner.</text>
</comment>
<evidence type="ECO:0000259" key="11">
    <source>
        <dbReference type="PROSITE" id="PS50011"/>
    </source>
</evidence>
<evidence type="ECO:0000256" key="5">
    <source>
        <dbReference type="ARBA" id="ARBA00022741"/>
    </source>
</evidence>
<keyword evidence="6" id="KW-0418">Kinase</keyword>
<dbReference type="PROSITE" id="PS00107">
    <property type="entry name" value="PROTEIN_KINASE_ATP"/>
    <property type="match status" value="1"/>
</dbReference>
<evidence type="ECO:0000256" key="1">
    <source>
        <dbReference type="ARBA" id="ARBA00006234"/>
    </source>
</evidence>
<comment type="similarity">
    <text evidence="1">Belongs to the protein kinase superfamily. CAMK Ser/Thr protein kinase family. SNF1 subfamily.</text>
</comment>
<accession>A0A835REM6</accession>
<dbReference type="InterPro" id="IPR008271">
    <property type="entry name" value="Ser/Thr_kinase_AS"/>
</dbReference>
<dbReference type="PROSITE" id="PS00108">
    <property type="entry name" value="PROTEIN_KINASE_ST"/>
    <property type="match status" value="1"/>
</dbReference>
<organism evidence="12 13">
    <name type="scientific">Vanilla planifolia</name>
    <name type="common">Vanilla</name>
    <dbReference type="NCBI Taxonomy" id="51239"/>
    <lineage>
        <taxon>Eukaryota</taxon>
        <taxon>Viridiplantae</taxon>
        <taxon>Streptophyta</taxon>
        <taxon>Embryophyta</taxon>
        <taxon>Tracheophyta</taxon>
        <taxon>Spermatophyta</taxon>
        <taxon>Magnoliopsida</taxon>
        <taxon>Liliopsida</taxon>
        <taxon>Asparagales</taxon>
        <taxon>Orchidaceae</taxon>
        <taxon>Vanilloideae</taxon>
        <taxon>Vanilleae</taxon>
        <taxon>Vanilla</taxon>
    </lineage>
</organism>
<evidence type="ECO:0000256" key="3">
    <source>
        <dbReference type="ARBA" id="ARBA00022679"/>
    </source>
</evidence>
<dbReference type="Gene3D" id="1.10.510.10">
    <property type="entry name" value="Transferase(Phosphotransferase) domain 1"/>
    <property type="match status" value="1"/>
</dbReference>
<keyword evidence="13" id="KW-1185">Reference proteome</keyword>
<gene>
    <name evidence="12" type="ORF">HPP92_008606</name>
</gene>
<name>A0A835REM6_VANPL</name>
<keyword evidence="3" id="KW-0808">Transferase</keyword>
<dbReference type="InterPro" id="IPR050205">
    <property type="entry name" value="CDPK_Ser/Thr_kinases"/>
</dbReference>
<evidence type="ECO:0000313" key="13">
    <source>
        <dbReference type="Proteomes" id="UP000636800"/>
    </source>
</evidence>
<dbReference type="SUPFAM" id="SSF56112">
    <property type="entry name" value="Protein kinase-like (PK-like)"/>
    <property type="match status" value="1"/>
</dbReference>
<comment type="caution">
    <text evidence="12">The sequence shown here is derived from an EMBL/GenBank/DDBJ whole genome shotgun (WGS) entry which is preliminary data.</text>
</comment>
<keyword evidence="4" id="KW-0677">Repeat</keyword>
<evidence type="ECO:0000313" key="12">
    <source>
        <dbReference type="EMBL" id="KAG0484527.1"/>
    </source>
</evidence>
<dbReference type="InterPro" id="IPR017441">
    <property type="entry name" value="Protein_kinase_ATP_BS"/>
</dbReference>